<dbReference type="EMBL" id="MLAU01007465">
    <property type="protein sequence ID" value="OIW20312.1"/>
    <property type="molecule type" value="Genomic_DNA"/>
</dbReference>
<gene>
    <name evidence="5" type="ORF">TanjilG_08286</name>
</gene>
<name>A0A394DA27_LUPAN</name>
<dbReference type="Pfam" id="PF12552">
    <property type="entry name" value="DUF3741"/>
    <property type="match status" value="1"/>
</dbReference>
<feature type="domain" description="DUF4378" evidence="3">
    <location>
        <begin position="816"/>
        <end position="960"/>
    </location>
</feature>
<evidence type="ECO:0000259" key="2">
    <source>
        <dbReference type="Pfam" id="PF12552"/>
    </source>
</evidence>
<dbReference type="PANTHER" id="PTHR46836">
    <property type="entry name" value="AFADIN"/>
    <property type="match status" value="1"/>
</dbReference>
<dbReference type="PANTHER" id="PTHR46836:SF8">
    <property type="entry name" value="AFADIN"/>
    <property type="match status" value="1"/>
</dbReference>
<evidence type="ECO:0000256" key="1">
    <source>
        <dbReference type="SAM" id="MobiDB-lite"/>
    </source>
</evidence>
<feature type="compositionally biased region" description="Polar residues" evidence="1">
    <location>
        <begin position="421"/>
        <end position="455"/>
    </location>
</feature>
<feature type="domain" description="DUF3741" evidence="4">
    <location>
        <begin position="75"/>
        <end position="101"/>
    </location>
</feature>
<dbReference type="Proteomes" id="UP000188354">
    <property type="component" value="Unassembled WGS sequence"/>
</dbReference>
<evidence type="ECO:0000313" key="5">
    <source>
        <dbReference type="EMBL" id="OIW20312.1"/>
    </source>
</evidence>
<evidence type="ECO:0000259" key="3">
    <source>
        <dbReference type="Pfam" id="PF14309"/>
    </source>
</evidence>
<keyword evidence="6" id="KW-1185">Reference proteome</keyword>
<dbReference type="STRING" id="3871.A0A394DA27"/>
<feature type="region of interest" description="Disordered" evidence="1">
    <location>
        <begin position="419"/>
        <end position="473"/>
    </location>
</feature>
<feature type="domain" description="DUF3741" evidence="2">
    <location>
        <begin position="183"/>
        <end position="227"/>
    </location>
</feature>
<dbReference type="Pfam" id="PF14383">
    <property type="entry name" value="VARLMGL"/>
    <property type="match status" value="1"/>
</dbReference>
<dbReference type="InterPro" id="IPR025486">
    <property type="entry name" value="DUF4378"/>
</dbReference>
<proteinExistence type="predicted"/>
<reference evidence="5 6" key="1">
    <citation type="journal article" date="2017" name="Plant Biotechnol. J.">
        <title>A comprehensive draft genome sequence for lupin (Lupinus angustifolius), an emerging health food: insights into plant-microbe interactions and legume evolution.</title>
        <authorList>
            <person name="Hane J.K."/>
            <person name="Ming Y."/>
            <person name="Kamphuis L.G."/>
            <person name="Nelson M.N."/>
            <person name="Garg G."/>
            <person name="Atkins C.A."/>
            <person name="Bayer P.E."/>
            <person name="Bravo A."/>
            <person name="Bringans S."/>
            <person name="Cannon S."/>
            <person name="Edwards D."/>
            <person name="Foley R."/>
            <person name="Gao L.L."/>
            <person name="Harrison M.J."/>
            <person name="Huang W."/>
            <person name="Hurgobin B."/>
            <person name="Li S."/>
            <person name="Liu C.W."/>
            <person name="McGrath A."/>
            <person name="Morahan G."/>
            <person name="Murray J."/>
            <person name="Weller J."/>
            <person name="Jian J."/>
            <person name="Singh K.B."/>
        </authorList>
    </citation>
    <scope>NUCLEOTIDE SEQUENCE [LARGE SCALE GENOMIC DNA]</scope>
    <source>
        <strain evidence="6">cv. Tanjil</strain>
        <tissue evidence="5">Whole plant</tissue>
    </source>
</reference>
<accession>A0A394DA27</accession>
<feature type="compositionally biased region" description="Polar residues" evidence="1">
    <location>
        <begin position="10"/>
        <end position="21"/>
    </location>
</feature>
<feature type="region of interest" description="Disordered" evidence="1">
    <location>
        <begin position="596"/>
        <end position="630"/>
    </location>
</feature>
<dbReference type="Pfam" id="PF14309">
    <property type="entry name" value="DUF4378"/>
    <property type="match status" value="1"/>
</dbReference>
<protein>
    <recommendedName>
        <fullName evidence="7">DUF4378 domain-containing protein</fullName>
    </recommendedName>
</protein>
<dbReference type="Gramene" id="OIW20312">
    <property type="protein sequence ID" value="OIW20312"/>
    <property type="gene ID" value="TanjilG_08286"/>
</dbReference>
<dbReference type="InterPro" id="IPR022212">
    <property type="entry name" value="DUF3741"/>
</dbReference>
<feature type="compositionally biased region" description="Polar residues" evidence="1">
    <location>
        <begin position="28"/>
        <end position="38"/>
    </location>
</feature>
<feature type="region of interest" description="Disordered" evidence="1">
    <location>
        <begin position="511"/>
        <end position="533"/>
    </location>
</feature>
<dbReference type="KEGG" id="lang:109338092"/>
<evidence type="ECO:0000313" key="6">
    <source>
        <dbReference type="Proteomes" id="UP000188354"/>
    </source>
</evidence>
<dbReference type="InterPro" id="IPR032795">
    <property type="entry name" value="DUF3741-assoc"/>
</dbReference>
<feature type="region of interest" description="Disordered" evidence="1">
    <location>
        <begin position="121"/>
        <end position="146"/>
    </location>
</feature>
<evidence type="ECO:0008006" key="7">
    <source>
        <dbReference type="Google" id="ProtNLM"/>
    </source>
</evidence>
<dbReference type="OrthoDB" id="1925259at2759"/>
<dbReference type="AlphaFoldDB" id="A0A394DA27"/>
<feature type="region of interest" description="Disordered" evidence="1">
    <location>
        <begin position="1"/>
        <end position="93"/>
    </location>
</feature>
<evidence type="ECO:0000259" key="4">
    <source>
        <dbReference type="Pfam" id="PF14383"/>
    </source>
</evidence>
<comment type="caution">
    <text evidence="5">The sequence shown here is derived from an EMBL/GenBank/DDBJ whole genome shotgun (WGS) entry which is preliminary data.</text>
</comment>
<organism evidence="5 6">
    <name type="scientific">Lupinus angustifolius</name>
    <name type="common">Narrow-leaved blue lupine</name>
    <dbReference type="NCBI Taxonomy" id="3871"/>
    <lineage>
        <taxon>Eukaryota</taxon>
        <taxon>Viridiplantae</taxon>
        <taxon>Streptophyta</taxon>
        <taxon>Embryophyta</taxon>
        <taxon>Tracheophyta</taxon>
        <taxon>Spermatophyta</taxon>
        <taxon>Magnoliopsida</taxon>
        <taxon>eudicotyledons</taxon>
        <taxon>Gunneridae</taxon>
        <taxon>Pentapetalae</taxon>
        <taxon>rosids</taxon>
        <taxon>fabids</taxon>
        <taxon>Fabales</taxon>
        <taxon>Fabaceae</taxon>
        <taxon>Papilionoideae</taxon>
        <taxon>50 kb inversion clade</taxon>
        <taxon>genistoids sensu lato</taxon>
        <taxon>core genistoids</taxon>
        <taxon>Genisteae</taxon>
        <taxon>Lupinus</taxon>
    </lineage>
</organism>
<sequence>MEKSRIHNFNVASRNQPQGSKQIRRTGQLRNLSPDSGSSGDGVADKDSFSFKFGWKSSKQRSGTPIKKLIAEEMTGETESKRRSPGVVARLMGLDGLPFQQSANKQHKGSSENHLQRAIQLEKNQCRGTSYDGGRSSRRSSKDQQEFKDVFEVSDIAKVESNRYSMQGSSDLKITNAEMSFIEQKFMDAKRLATFQDLQSSKDFLDTLEVLDSNKDLLLKYFKQPDSLFKKHLNDLQAAPSESHLGHVEAIKLSDIEKYEHEFNWKSYRETTRLSYSRPHYKHGDGYPSYIDRRHAMHSSPKSSKLQFKERDIKDAVPTKIVVLKPNLGKVQNGNRIVSSPFSSHTFLVQHGNDTEFPDVRFRDTEQYQMKILPDTAKHSRQNSLESREIAKEITRQMKSSLNNGCINSSSKFRGYVGDDSSCSASGNESPETPATSGNESVETPATWGTSVGLNSRSRRSSHSSESSVSREAKERLSERWKVAHKSQKVQAINKSSTLAEMLANPEKEMKFASSDSMPIGESSRNRFSCNGEPARRVEPLGISSRDGWKDGYIGSLPRSKSLPASSTAFGSPRTIFPIEALRDERLMMPMEAFKRERKRAPKSRDQRHGTNTRSTKYGHKKPWSLHPSNVDGNEFSLDLDTIKNKMKINLEEDSPKLEVLVTESFASIPRDTIVVTDDVVDVATEKAVGSSESEPSEKVVLELSSCEIIKADTDDADKDNSMQQELSAESSCCKDADQPSPVSVLEPSFTDDLSPCSDCFGSLSADLQGLRMQLRLLKLESEECVDEPSDEDGGEASTGISEDNGLWRTEDSWESSYIFDVLSESGIDTAQHILNSLDCPVNLSVFDELEKRYSDWTTCSRSERRLFFDRINSGIINIHDQSVNAMPWVSFETKTISSKLAETGIQDGLYRLLGSQAKVKDDAMGKVLVMESQWLDLKNGIDVIGREVEILLLDDLVAEIAGM</sequence>